<name>A0A803QGF6_CANSA</name>
<organism evidence="7 8">
    <name type="scientific">Cannabis sativa</name>
    <name type="common">Hemp</name>
    <name type="synonym">Marijuana</name>
    <dbReference type="NCBI Taxonomy" id="3483"/>
    <lineage>
        <taxon>Eukaryota</taxon>
        <taxon>Viridiplantae</taxon>
        <taxon>Streptophyta</taxon>
        <taxon>Embryophyta</taxon>
        <taxon>Tracheophyta</taxon>
        <taxon>Spermatophyta</taxon>
        <taxon>Magnoliopsida</taxon>
        <taxon>eudicotyledons</taxon>
        <taxon>Gunneridae</taxon>
        <taxon>Pentapetalae</taxon>
        <taxon>rosids</taxon>
        <taxon>fabids</taxon>
        <taxon>Rosales</taxon>
        <taxon>Cannabaceae</taxon>
        <taxon>Cannabis</taxon>
    </lineage>
</organism>
<keyword evidence="6" id="KW-0813">Transport</keyword>
<keyword evidence="8" id="KW-1185">Reference proteome</keyword>
<dbReference type="AlphaFoldDB" id="A0A803QGF6"/>
<dbReference type="InterPro" id="IPR007274">
    <property type="entry name" value="Cop_transporter"/>
</dbReference>
<evidence type="ECO:0000256" key="1">
    <source>
        <dbReference type="ARBA" id="ARBA00006921"/>
    </source>
</evidence>
<feature type="transmembrane region" description="Helical" evidence="6">
    <location>
        <begin position="98"/>
        <end position="126"/>
    </location>
</feature>
<keyword evidence="6" id="KW-0186">Copper</keyword>
<keyword evidence="3 6" id="KW-0187">Copper transport</keyword>
<keyword evidence="2 6" id="KW-0812">Transmembrane</keyword>
<feature type="transmembrane region" description="Helical" evidence="6">
    <location>
        <begin position="47"/>
        <end position="67"/>
    </location>
</feature>
<dbReference type="GO" id="GO:0005886">
    <property type="term" value="C:plasma membrane"/>
    <property type="evidence" value="ECO:0007669"/>
    <property type="project" value="TreeGrafter"/>
</dbReference>
<dbReference type="EnsemblPlants" id="evm.model.09.496">
    <property type="protein sequence ID" value="cds.evm.model.09.496"/>
    <property type="gene ID" value="evm.TU.09.496"/>
</dbReference>
<keyword evidence="4 6" id="KW-1133">Transmembrane helix</keyword>
<dbReference type="GO" id="GO:0005375">
    <property type="term" value="F:copper ion transmembrane transporter activity"/>
    <property type="evidence" value="ECO:0007669"/>
    <property type="project" value="UniProtKB-UniRule"/>
</dbReference>
<dbReference type="EMBL" id="UZAU01000723">
    <property type="status" value="NOT_ANNOTATED_CDS"/>
    <property type="molecule type" value="Genomic_DNA"/>
</dbReference>
<dbReference type="Pfam" id="PF04145">
    <property type="entry name" value="Ctr"/>
    <property type="match status" value="2"/>
</dbReference>
<dbReference type="OMA" id="CGHTIGF"/>
<sequence>MWSSPPATAMNDTGNTHFGRRIPMHMTFFWGHVTEILFRGWPGSNSAMYGLSLVFVFTMALVVEWLAQSDFVVPGSSADLTASVLRTLLHTVRSGMSYLVMLAVMSFNGGIFIAAICGHTIGFFVFRTRALLRTAHSGSGSERPYGHAI</sequence>
<evidence type="ECO:0000256" key="4">
    <source>
        <dbReference type="ARBA" id="ARBA00022989"/>
    </source>
</evidence>
<evidence type="ECO:0000256" key="5">
    <source>
        <dbReference type="ARBA" id="ARBA00023136"/>
    </source>
</evidence>
<reference evidence="7" key="2">
    <citation type="submission" date="2021-03" db="UniProtKB">
        <authorList>
            <consortium name="EnsemblPlants"/>
        </authorList>
    </citation>
    <scope>IDENTIFICATION</scope>
</reference>
<dbReference type="Gramene" id="evm.model.09.496">
    <property type="protein sequence ID" value="cds.evm.model.09.496"/>
    <property type="gene ID" value="evm.TU.09.496"/>
</dbReference>
<dbReference type="Proteomes" id="UP000596661">
    <property type="component" value="Chromosome 9"/>
</dbReference>
<dbReference type="PANTHER" id="PTHR12483:SF94">
    <property type="entry name" value="COPPER TRANSPORTER 4"/>
    <property type="match status" value="1"/>
</dbReference>
<evidence type="ECO:0000313" key="7">
    <source>
        <dbReference type="EnsemblPlants" id="cds.evm.model.09.496"/>
    </source>
</evidence>
<keyword evidence="6" id="KW-0406">Ion transport</keyword>
<evidence type="ECO:0000256" key="6">
    <source>
        <dbReference type="RuleBase" id="RU367022"/>
    </source>
</evidence>
<reference evidence="7" key="1">
    <citation type="submission" date="2018-11" db="EMBL/GenBank/DDBJ databases">
        <authorList>
            <person name="Grassa J C."/>
        </authorList>
    </citation>
    <scope>NUCLEOTIDE SEQUENCE [LARGE SCALE GENOMIC DNA]</scope>
</reference>
<protein>
    <recommendedName>
        <fullName evidence="6">Copper transport protein</fullName>
    </recommendedName>
</protein>
<proteinExistence type="inferred from homology"/>
<evidence type="ECO:0000313" key="8">
    <source>
        <dbReference type="Proteomes" id="UP000596661"/>
    </source>
</evidence>
<evidence type="ECO:0000256" key="2">
    <source>
        <dbReference type="ARBA" id="ARBA00022692"/>
    </source>
</evidence>
<evidence type="ECO:0000256" key="3">
    <source>
        <dbReference type="ARBA" id="ARBA00022796"/>
    </source>
</evidence>
<comment type="subcellular location">
    <subcellularLocation>
        <location evidence="6">Membrane</location>
        <topology evidence="6">Multi-pass membrane protein</topology>
    </subcellularLocation>
</comment>
<accession>A0A803QGF6</accession>
<dbReference type="PANTHER" id="PTHR12483">
    <property type="entry name" value="SOLUTE CARRIER FAMILY 31 COPPER TRANSPORTERS"/>
    <property type="match status" value="1"/>
</dbReference>
<keyword evidence="5 6" id="KW-0472">Membrane</keyword>
<comment type="similarity">
    <text evidence="1 6">Belongs to the copper transporter (Ctr) (TC 1.A.56) family. SLC31A subfamily.</text>
</comment>